<dbReference type="Gene3D" id="1.10.443.10">
    <property type="entry name" value="Intergrase catalytic core"/>
    <property type="match status" value="1"/>
</dbReference>
<dbReference type="InterPro" id="IPR004107">
    <property type="entry name" value="Integrase_SAM-like_N"/>
</dbReference>
<dbReference type="InterPro" id="IPR011010">
    <property type="entry name" value="DNA_brk_join_enz"/>
</dbReference>
<dbReference type="InterPro" id="IPR002104">
    <property type="entry name" value="Integrase_catalytic"/>
</dbReference>
<evidence type="ECO:0000256" key="2">
    <source>
        <dbReference type="ARBA" id="ARBA00023125"/>
    </source>
</evidence>
<evidence type="ECO:0000256" key="4">
    <source>
        <dbReference type="PROSITE-ProRule" id="PRU01248"/>
    </source>
</evidence>
<name>A0ABD6BJZ0_9EURY</name>
<gene>
    <name evidence="8" type="ORF">ACFR99_15060</name>
</gene>
<dbReference type="InterPro" id="IPR050090">
    <property type="entry name" value="Tyrosine_recombinase_XerCD"/>
</dbReference>
<feature type="compositionally biased region" description="Basic and acidic residues" evidence="5">
    <location>
        <begin position="122"/>
        <end position="136"/>
    </location>
</feature>
<protein>
    <submittedName>
        <fullName evidence="8">Tyrosine-type recombinase/integrase</fullName>
    </submittedName>
</protein>
<feature type="domain" description="Tyr recombinase" evidence="6">
    <location>
        <begin position="130"/>
        <end position="324"/>
    </location>
</feature>
<evidence type="ECO:0000256" key="1">
    <source>
        <dbReference type="ARBA" id="ARBA00022908"/>
    </source>
</evidence>
<evidence type="ECO:0000256" key="3">
    <source>
        <dbReference type="ARBA" id="ARBA00023172"/>
    </source>
</evidence>
<keyword evidence="2 4" id="KW-0238">DNA-binding</keyword>
<evidence type="ECO:0000256" key="5">
    <source>
        <dbReference type="SAM" id="MobiDB-lite"/>
    </source>
</evidence>
<keyword evidence="1" id="KW-0229">DNA integration</keyword>
<keyword evidence="3" id="KW-0233">DNA recombination</keyword>
<dbReference type="Pfam" id="PF00589">
    <property type="entry name" value="Phage_integrase"/>
    <property type="match status" value="1"/>
</dbReference>
<comment type="caution">
    <text evidence="8">The sequence shown here is derived from an EMBL/GenBank/DDBJ whole genome shotgun (WGS) entry which is preliminary data.</text>
</comment>
<dbReference type="InterPro" id="IPR044068">
    <property type="entry name" value="CB"/>
</dbReference>
<evidence type="ECO:0000313" key="8">
    <source>
        <dbReference type="EMBL" id="MFD1564857.1"/>
    </source>
</evidence>
<dbReference type="Gene3D" id="1.10.150.130">
    <property type="match status" value="1"/>
</dbReference>
<feature type="domain" description="Core-binding (CB)" evidence="7">
    <location>
        <begin position="8"/>
        <end position="91"/>
    </location>
</feature>
<dbReference type="RefSeq" id="WP_390288786.1">
    <property type="nucleotide sequence ID" value="NZ_JBHUDI010000009.1"/>
</dbReference>
<accession>A0ABD6BJZ0</accession>
<dbReference type="EMBL" id="JBHUDI010000009">
    <property type="protein sequence ID" value="MFD1564857.1"/>
    <property type="molecule type" value="Genomic_DNA"/>
</dbReference>
<proteinExistence type="predicted"/>
<dbReference type="PROSITE" id="PS51898">
    <property type="entry name" value="TYR_RECOMBINASE"/>
    <property type="match status" value="1"/>
</dbReference>
<dbReference type="Proteomes" id="UP001597076">
    <property type="component" value="Unassembled WGS sequence"/>
</dbReference>
<reference evidence="8 9" key="1">
    <citation type="journal article" date="2019" name="Int. J. Syst. Evol. Microbiol.">
        <title>The Global Catalogue of Microorganisms (GCM) 10K type strain sequencing project: providing services to taxonomists for standard genome sequencing and annotation.</title>
        <authorList>
            <consortium name="The Broad Institute Genomics Platform"/>
            <consortium name="The Broad Institute Genome Sequencing Center for Infectious Disease"/>
            <person name="Wu L."/>
            <person name="Ma J."/>
        </authorList>
    </citation>
    <scope>NUCLEOTIDE SEQUENCE [LARGE SCALE GENOMIC DNA]</scope>
    <source>
        <strain evidence="8 9">CGMCC 1.12230</strain>
    </source>
</reference>
<feature type="region of interest" description="Disordered" evidence="5">
    <location>
        <begin position="104"/>
        <end position="136"/>
    </location>
</feature>
<dbReference type="InterPro" id="IPR010998">
    <property type="entry name" value="Integrase_recombinase_N"/>
</dbReference>
<dbReference type="InterPro" id="IPR013762">
    <property type="entry name" value="Integrase-like_cat_sf"/>
</dbReference>
<dbReference type="GO" id="GO:0015074">
    <property type="term" value="P:DNA integration"/>
    <property type="evidence" value="ECO:0007669"/>
    <property type="project" value="UniProtKB-KW"/>
</dbReference>
<dbReference type="SUPFAM" id="SSF56349">
    <property type="entry name" value="DNA breaking-rejoining enzymes"/>
    <property type="match status" value="1"/>
</dbReference>
<dbReference type="Pfam" id="PF02899">
    <property type="entry name" value="Phage_int_SAM_1"/>
    <property type="match status" value="1"/>
</dbReference>
<dbReference type="PROSITE" id="PS51900">
    <property type="entry name" value="CB"/>
    <property type="match status" value="1"/>
</dbReference>
<dbReference type="PANTHER" id="PTHR30349">
    <property type="entry name" value="PHAGE INTEGRASE-RELATED"/>
    <property type="match status" value="1"/>
</dbReference>
<evidence type="ECO:0000313" key="9">
    <source>
        <dbReference type="Proteomes" id="UP001597076"/>
    </source>
</evidence>
<dbReference type="GO" id="GO:0003677">
    <property type="term" value="F:DNA binding"/>
    <property type="evidence" value="ECO:0007669"/>
    <property type="project" value="UniProtKB-UniRule"/>
</dbReference>
<dbReference type="CDD" id="cd00397">
    <property type="entry name" value="DNA_BRE_C"/>
    <property type="match status" value="1"/>
</dbReference>
<dbReference type="GO" id="GO:0006310">
    <property type="term" value="P:DNA recombination"/>
    <property type="evidence" value="ECO:0007669"/>
    <property type="project" value="UniProtKB-KW"/>
</dbReference>
<dbReference type="AlphaFoldDB" id="A0ABD6BJZ0"/>
<evidence type="ECO:0000259" key="7">
    <source>
        <dbReference type="PROSITE" id="PS51900"/>
    </source>
</evidence>
<sequence>MSKQTNKSIAERAIKAHYSYKQTQSEDTAREYRRHIRRFHKYLNENTDVTLWDCHSGHAEDYYQWMFDDEYAPSSIRVAHAALGDFYKQIDKFAGRRGFPEVSVEQDPTEYATPERINGMHTESKKDAEGGDKPLTKEEVRKLVDNVPAPTTRNELIVRLLYQTGMRRSELVRVKLDKIDRDSREITVYGKKTDESRKVWYQASLDTLLNLWINGDRKAKLTADESPYLFCTSRSERMDEQVVTDVVTTAAENAGIQETIYQNRQGQNINRIGAHTLRKTFGVHFINDGGDISFLMDILGHKNIETTKENYLKYSTKDLENSVRRHGPSL</sequence>
<organism evidence="8 9">
    <name type="scientific">Haloarchaeobius amylolyticus</name>
    <dbReference type="NCBI Taxonomy" id="1198296"/>
    <lineage>
        <taxon>Archaea</taxon>
        <taxon>Methanobacteriati</taxon>
        <taxon>Methanobacteriota</taxon>
        <taxon>Stenosarchaea group</taxon>
        <taxon>Halobacteria</taxon>
        <taxon>Halobacteriales</taxon>
        <taxon>Halorubellaceae</taxon>
        <taxon>Haloarchaeobius</taxon>
    </lineage>
</organism>
<dbReference type="PANTHER" id="PTHR30349:SF41">
    <property type="entry name" value="INTEGRASE_RECOMBINASE PROTEIN MJ0367-RELATED"/>
    <property type="match status" value="1"/>
</dbReference>
<evidence type="ECO:0000259" key="6">
    <source>
        <dbReference type="PROSITE" id="PS51898"/>
    </source>
</evidence>
<keyword evidence="9" id="KW-1185">Reference proteome</keyword>